<dbReference type="EMBL" id="AORZ01000027">
    <property type="protein sequence ID" value="EMF00398.1"/>
    <property type="molecule type" value="Genomic_DNA"/>
</dbReference>
<evidence type="ECO:0000313" key="2">
    <source>
        <dbReference type="Proteomes" id="UP000011740"/>
    </source>
</evidence>
<organism evidence="1 2">
    <name type="scientific">Streptomyces mobaraensis (strain ATCC 29032 / DSM 40847 / JCM 4168 / NBRC 13819 / NCIMB 11159 / IPCR 16-22)</name>
    <dbReference type="NCBI Taxonomy" id="1223523"/>
    <lineage>
        <taxon>Bacteria</taxon>
        <taxon>Bacillati</taxon>
        <taxon>Actinomycetota</taxon>
        <taxon>Actinomycetes</taxon>
        <taxon>Kitasatosporales</taxon>
        <taxon>Streptomycetaceae</taxon>
        <taxon>Streptomyces</taxon>
    </lineage>
</organism>
<dbReference type="AlphaFoldDB" id="M3B366"/>
<comment type="caution">
    <text evidence="1">The sequence shown here is derived from an EMBL/GenBank/DDBJ whole genome shotgun (WGS) entry which is preliminary data.</text>
</comment>
<protein>
    <submittedName>
        <fullName evidence="1">Integral membrane protein</fullName>
    </submittedName>
</protein>
<evidence type="ECO:0000313" key="1">
    <source>
        <dbReference type="EMBL" id="EMF00398.1"/>
    </source>
</evidence>
<gene>
    <name evidence="1" type="ORF">H340_11290</name>
</gene>
<sequence>MARPGSPWARRFYRNRPRARRRARVRAYRHDARWNAVRNRLHDLVAGAPDR</sequence>
<reference evidence="1 2" key="1">
    <citation type="journal article" date="2013" name="Genome Announc.">
        <title>Whole-Genome Shotgun Assembly and Analysis of the Genome of Streptomyces mobaraensis DSM 40847, a Strain for Industrial Production of Microbial Transglutaminase.</title>
        <authorList>
            <person name="Yang H."/>
            <person name="He T."/>
            <person name="Wu W."/>
            <person name="Zhu W."/>
            <person name="Lu B."/>
            <person name="Sun W."/>
        </authorList>
    </citation>
    <scope>NUCLEOTIDE SEQUENCE [LARGE SCALE GENOMIC DNA]</scope>
    <source>
        <strain evidence="1 2">DSM 40847</strain>
    </source>
</reference>
<accession>M3B366</accession>
<name>M3B366_STRM1</name>
<proteinExistence type="predicted"/>
<dbReference type="Proteomes" id="UP000011740">
    <property type="component" value="Unassembled WGS sequence"/>
</dbReference>